<evidence type="ECO:0008006" key="3">
    <source>
        <dbReference type="Google" id="ProtNLM"/>
    </source>
</evidence>
<keyword evidence="2" id="KW-1185">Reference proteome</keyword>
<dbReference type="Proteomes" id="UP000798488">
    <property type="component" value="Unassembled WGS sequence"/>
</dbReference>
<proteinExistence type="predicted"/>
<sequence>MKTFRLELDNVLDAIFFTDMLDAEAIPYAIVEHGSHAYDGLFQMTMGWGYLEIPVAYQEQVLELYQIYKKPLREYH</sequence>
<gene>
    <name evidence="1" type="ORF">SPSYN_02230</name>
</gene>
<evidence type="ECO:0000313" key="2">
    <source>
        <dbReference type="Proteomes" id="UP000798488"/>
    </source>
</evidence>
<reference evidence="1" key="1">
    <citation type="submission" date="2016-02" db="EMBL/GenBank/DDBJ databases">
        <title>Draft Genome Sequence of Sporotomaculum syntrophicum Strain FB, a Syntrophic Benzoate Degrader.</title>
        <authorList>
            <person name="Nobu M.K."/>
            <person name="Narihiro T."/>
            <person name="Qiu Y.-L."/>
            <person name="Ohashi A."/>
            <person name="Liu W.-T."/>
            <person name="Yuji S."/>
        </authorList>
    </citation>
    <scope>NUCLEOTIDE SEQUENCE</scope>
    <source>
        <strain evidence="1">FB</strain>
    </source>
</reference>
<protein>
    <recommendedName>
        <fullName evidence="3">DUF2007 domain-containing protein</fullName>
    </recommendedName>
</protein>
<dbReference type="RefSeq" id="WP_161822536.1">
    <property type="nucleotide sequence ID" value="NZ_LSRS01000005.1"/>
</dbReference>
<dbReference type="AlphaFoldDB" id="A0A9D2WP17"/>
<comment type="caution">
    <text evidence="1">The sequence shown here is derived from an EMBL/GenBank/DDBJ whole genome shotgun (WGS) entry which is preliminary data.</text>
</comment>
<organism evidence="1 2">
    <name type="scientific">Sporotomaculum syntrophicum</name>
    <dbReference type="NCBI Taxonomy" id="182264"/>
    <lineage>
        <taxon>Bacteria</taxon>
        <taxon>Bacillati</taxon>
        <taxon>Bacillota</taxon>
        <taxon>Clostridia</taxon>
        <taxon>Eubacteriales</taxon>
        <taxon>Desulfallaceae</taxon>
        <taxon>Sporotomaculum</taxon>
    </lineage>
</organism>
<accession>A0A9D2WP17</accession>
<dbReference type="EMBL" id="LSRS01000005">
    <property type="protein sequence ID" value="KAF1084453.1"/>
    <property type="molecule type" value="Genomic_DNA"/>
</dbReference>
<evidence type="ECO:0000313" key="1">
    <source>
        <dbReference type="EMBL" id="KAF1084453.1"/>
    </source>
</evidence>
<name>A0A9D2WP17_9FIRM</name>
<dbReference type="OrthoDB" id="5387051at2"/>